<dbReference type="EnsemblMetazoa" id="CLYHEMT001740.1">
    <property type="protein sequence ID" value="CLYHEMP001740.1"/>
    <property type="gene ID" value="CLYHEMG001740"/>
</dbReference>
<evidence type="ECO:0000313" key="3">
    <source>
        <dbReference type="Proteomes" id="UP000594262"/>
    </source>
</evidence>
<accession>A0A7M5US35</accession>
<dbReference type="Pfam" id="PF02353">
    <property type="entry name" value="CMAS"/>
    <property type="match status" value="1"/>
</dbReference>
<dbReference type="AlphaFoldDB" id="A0A7M5US35"/>
<dbReference type="SUPFAM" id="SSF53335">
    <property type="entry name" value="S-adenosyl-L-methionine-dependent methyltransferases"/>
    <property type="match status" value="1"/>
</dbReference>
<comment type="similarity">
    <text evidence="1">Belongs to the CFA/CMAS family.</text>
</comment>
<sequence>MEGDKELRKSIQANLGRWIKKLSCDGDAVEKLRYKMKFVKQLKEMPIAIKTKEANDQHYEVDTDFYLTILGDRLKYSSCYFPSESSTLEEAEDCMLEMICDRARVTDGLKIMDLGCGWGVTGLYIVEKFPNCDVTCISNSSTQAALINKRAAERGYSNRLRCITADANVFTTEERFDRIISVEMFEHMKNYDNLMSRVSSWLKPAGYLFTHILCHREYCYHFKESKDEATGWMAKHFFSGGTMPSSDLFLYFQKDLSVVDHWNVNGIHYSRTLEAWLDRLDANRDRVYEILHRQHGDETDKQIFNWRMFFIYCSEVFKYDGGNEWLVSHHLFQKNQHCKL</sequence>
<dbReference type="RefSeq" id="XP_066914367.1">
    <property type="nucleotide sequence ID" value="XM_067058266.1"/>
</dbReference>
<reference evidence="2" key="1">
    <citation type="submission" date="2021-01" db="UniProtKB">
        <authorList>
            <consortium name="EnsemblMetazoa"/>
        </authorList>
    </citation>
    <scope>IDENTIFICATION</scope>
</reference>
<protein>
    <submittedName>
        <fullName evidence="2">Uncharacterized protein</fullName>
    </submittedName>
</protein>
<name>A0A7M5US35_9CNID</name>
<keyword evidence="3" id="KW-1185">Reference proteome</keyword>
<evidence type="ECO:0000313" key="2">
    <source>
        <dbReference type="EnsemblMetazoa" id="CLYHEMP001740.1"/>
    </source>
</evidence>
<dbReference type="PANTHER" id="PTHR43832:SF1">
    <property type="entry name" value="S-ADENOSYL-L-METHIONINE-DEPENDENT METHYLTRANSFERASES SUPERFAMILY PROTEIN"/>
    <property type="match status" value="1"/>
</dbReference>
<dbReference type="CDD" id="cd02440">
    <property type="entry name" value="AdoMet_MTases"/>
    <property type="match status" value="1"/>
</dbReference>
<dbReference type="FunFam" id="3.40.50.150:FF:000554">
    <property type="entry name" value="Cation-transporting ATPase"/>
    <property type="match status" value="1"/>
</dbReference>
<dbReference type="GeneID" id="136801627"/>
<dbReference type="OrthoDB" id="8300214at2759"/>
<dbReference type="Gene3D" id="3.40.50.150">
    <property type="entry name" value="Vaccinia Virus protein VP39"/>
    <property type="match status" value="1"/>
</dbReference>
<dbReference type="PANTHER" id="PTHR43832">
    <property type="match status" value="1"/>
</dbReference>
<dbReference type="Proteomes" id="UP000594262">
    <property type="component" value="Unplaced"/>
</dbReference>
<organism evidence="2 3">
    <name type="scientific">Clytia hemisphaerica</name>
    <dbReference type="NCBI Taxonomy" id="252671"/>
    <lineage>
        <taxon>Eukaryota</taxon>
        <taxon>Metazoa</taxon>
        <taxon>Cnidaria</taxon>
        <taxon>Hydrozoa</taxon>
        <taxon>Hydroidolina</taxon>
        <taxon>Leptothecata</taxon>
        <taxon>Obeliida</taxon>
        <taxon>Clytiidae</taxon>
        <taxon>Clytia</taxon>
    </lineage>
</organism>
<proteinExistence type="inferred from homology"/>
<dbReference type="InterPro" id="IPR029063">
    <property type="entry name" value="SAM-dependent_MTases_sf"/>
</dbReference>
<evidence type="ECO:0000256" key="1">
    <source>
        <dbReference type="ARBA" id="ARBA00010815"/>
    </source>
</evidence>